<keyword evidence="3" id="KW-1185">Reference proteome</keyword>
<dbReference type="EMBL" id="JAUHQA010000001">
    <property type="protein sequence ID" value="MDN4479638.1"/>
    <property type="molecule type" value="Genomic_DNA"/>
</dbReference>
<gene>
    <name evidence="2" type="ORF">QQX02_01695</name>
</gene>
<name>A0ABT8GDY3_9MICO</name>
<keyword evidence="1" id="KW-0472">Membrane</keyword>
<organism evidence="2 3">
    <name type="scientific">Demequina muriae</name>
    <dbReference type="NCBI Taxonomy" id="3051664"/>
    <lineage>
        <taxon>Bacteria</taxon>
        <taxon>Bacillati</taxon>
        <taxon>Actinomycetota</taxon>
        <taxon>Actinomycetes</taxon>
        <taxon>Micrococcales</taxon>
        <taxon>Demequinaceae</taxon>
        <taxon>Demequina</taxon>
    </lineage>
</organism>
<dbReference type="Proteomes" id="UP001172708">
    <property type="component" value="Unassembled WGS sequence"/>
</dbReference>
<accession>A0ABT8GDY3</accession>
<proteinExistence type="predicted"/>
<keyword evidence="1" id="KW-1133">Transmembrane helix</keyword>
<evidence type="ECO:0000313" key="2">
    <source>
        <dbReference type="EMBL" id="MDN4479638.1"/>
    </source>
</evidence>
<feature type="transmembrane region" description="Helical" evidence="1">
    <location>
        <begin position="12"/>
        <end position="32"/>
    </location>
</feature>
<evidence type="ECO:0000256" key="1">
    <source>
        <dbReference type="SAM" id="Phobius"/>
    </source>
</evidence>
<evidence type="ECO:0000313" key="3">
    <source>
        <dbReference type="Proteomes" id="UP001172708"/>
    </source>
</evidence>
<keyword evidence="1" id="KW-0812">Transmembrane</keyword>
<sequence>MDNARHGRKVALWAAGAVVATGALIAVLVTLGGSSETVEPTTGPTEASDGCAGVEGQSIDLDTQVVQPEPRTCFELDAAASVTIGAAALEPTDTIELAVYDATGTQLGSAASAPEWDPEVSVELEPGSYVIEVTGLVMGEDPPFLLYTATFAPQPGASPAPGEGVDTASVPPAEACGAEVPQLADDAPVSVVDDSSAADATLDPSAAGDVHYACVVVDEPVFAKVGVASEDPDDIDSPDLTMAVYLASDDGDATLVRTADDAIGFDPETSLALEPGTYMVAASAWLGGATGAVEIYYDDDADLFRRSEATSMHAGVTPDVCDDGASVAPGDTLTVEGERTYVCLDNDQAQRLTIQAATLTDQDLVLEVLGFDEAPYRLAWADGNPYSDVLADFDPLLDQTVPEGQWIIAVTTYFTGTAADYDLRIVPGGGE</sequence>
<protein>
    <recommendedName>
        <fullName evidence="4">Pre-peptidase C-terminal domain-containing protein</fullName>
    </recommendedName>
</protein>
<reference evidence="2" key="1">
    <citation type="submission" date="2023-06" db="EMBL/GenBank/DDBJ databases">
        <title>Egi l300058.</title>
        <authorList>
            <person name="Gao L."/>
            <person name="Fang B.-Z."/>
            <person name="Li W.-J."/>
        </authorList>
    </citation>
    <scope>NUCLEOTIDE SEQUENCE</scope>
    <source>
        <strain evidence="2">EGI L300058</strain>
    </source>
</reference>
<comment type="caution">
    <text evidence="2">The sequence shown here is derived from an EMBL/GenBank/DDBJ whole genome shotgun (WGS) entry which is preliminary data.</text>
</comment>
<dbReference type="RefSeq" id="WP_301140812.1">
    <property type="nucleotide sequence ID" value="NZ_JAUHQA010000001.1"/>
</dbReference>
<evidence type="ECO:0008006" key="4">
    <source>
        <dbReference type="Google" id="ProtNLM"/>
    </source>
</evidence>